<feature type="region of interest" description="Disordered" evidence="6">
    <location>
        <begin position="218"/>
        <end position="242"/>
    </location>
</feature>
<evidence type="ECO:0000313" key="8">
    <source>
        <dbReference type="Proteomes" id="UP000230423"/>
    </source>
</evidence>
<feature type="compositionally biased region" description="Polar residues" evidence="6">
    <location>
        <begin position="218"/>
        <end position="231"/>
    </location>
</feature>
<dbReference type="GO" id="GO:0016020">
    <property type="term" value="C:membrane"/>
    <property type="evidence" value="ECO:0007669"/>
    <property type="project" value="UniProtKB-SubCell"/>
</dbReference>
<keyword evidence="4 5" id="KW-0472">Membrane</keyword>
<sequence length="262" mass="28383">MRTRRRPIGAPDINSSSGRQCLYSGVEPGSFCILLNCPTCKTLAAGLLLMTISAQVPAYTVLLALVATAVTCGGIIAYASQTTFDITSKIFIIYAVSLAVFIFGIGVALASIFVHVKWLGVIFSAIVCMLFMVHLALDTQMILGGRKYEISPEEYIYAALILFVDIYEIFGRKRGLVDFGSPQPSEQERALVTAIDQLMADDATPLFMILEEDAEKQSSYDSSHNETSSDTSKNHTSVESEDQTFTAGAMLTAICASVPPYT</sequence>
<feature type="transmembrane region" description="Helical" evidence="5">
    <location>
        <begin position="56"/>
        <end position="79"/>
    </location>
</feature>
<proteinExistence type="inferred from homology"/>
<accession>A0A2G9U6G2</accession>
<organism evidence="7 8">
    <name type="scientific">Teladorsagia circumcincta</name>
    <name type="common">Brown stomach worm</name>
    <name type="synonym">Ostertagia circumcincta</name>
    <dbReference type="NCBI Taxonomy" id="45464"/>
    <lineage>
        <taxon>Eukaryota</taxon>
        <taxon>Metazoa</taxon>
        <taxon>Ecdysozoa</taxon>
        <taxon>Nematoda</taxon>
        <taxon>Chromadorea</taxon>
        <taxon>Rhabditida</taxon>
        <taxon>Rhabditina</taxon>
        <taxon>Rhabditomorpha</taxon>
        <taxon>Strongyloidea</taxon>
        <taxon>Trichostrongylidae</taxon>
        <taxon>Teladorsagia</taxon>
    </lineage>
</organism>
<feature type="non-terminal residue" evidence="7">
    <location>
        <position position="262"/>
    </location>
</feature>
<evidence type="ECO:0000256" key="1">
    <source>
        <dbReference type="ARBA" id="ARBA00004141"/>
    </source>
</evidence>
<evidence type="ECO:0000256" key="3">
    <source>
        <dbReference type="ARBA" id="ARBA00022989"/>
    </source>
</evidence>
<dbReference type="PANTHER" id="PTHR23291:SF127">
    <property type="entry name" value="PROTEIN LIFEGUARD 1-LIKE"/>
    <property type="match status" value="1"/>
</dbReference>
<dbReference type="GO" id="GO:2001234">
    <property type="term" value="P:negative regulation of apoptotic signaling pathway"/>
    <property type="evidence" value="ECO:0007669"/>
    <property type="project" value="TreeGrafter"/>
</dbReference>
<dbReference type="OrthoDB" id="7933078at2759"/>
<evidence type="ECO:0000256" key="2">
    <source>
        <dbReference type="ARBA" id="ARBA00022692"/>
    </source>
</evidence>
<comment type="caution">
    <text evidence="5">Lacks conserved residue(s) required for the propagation of feature annotation.</text>
</comment>
<protein>
    <submittedName>
        <fullName evidence="7">Uncharacterized protein</fullName>
    </submittedName>
</protein>
<name>A0A2G9U6G2_TELCI</name>
<evidence type="ECO:0000256" key="4">
    <source>
        <dbReference type="ARBA" id="ARBA00023136"/>
    </source>
</evidence>
<dbReference type="GO" id="GO:0005783">
    <property type="term" value="C:endoplasmic reticulum"/>
    <property type="evidence" value="ECO:0007669"/>
    <property type="project" value="TreeGrafter"/>
</dbReference>
<comment type="similarity">
    <text evidence="5">Belongs to the BI1 family.</text>
</comment>
<keyword evidence="3 5" id="KW-1133">Transmembrane helix</keyword>
<keyword evidence="8" id="KW-1185">Reference proteome</keyword>
<keyword evidence="2 5" id="KW-0812">Transmembrane</keyword>
<dbReference type="GO" id="GO:0005794">
    <property type="term" value="C:Golgi apparatus"/>
    <property type="evidence" value="ECO:0007669"/>
    <property type="project" value="TreeGrafter"/>
</dbReference>
<dbReference type="AlphaFoldDB" id="A0A2G9U6G2"/>
<evidence type="ECO:0000256" key="6">
    <source>
        <dbReference type="SAM" id="MobiDB-lite"/>
    </source>
</evidence>
<dbReference type="PANTHER" id="PTHR23291">
    <property type="entry name" value="BAX INHIBITOR-RELATED"/>
    <property type="match status" value="1"/>
</dbReference>
<reference evidence="7 8" key="1">
    <citation type="submission" date="2015-09" db="EMBL/GenBank/DDBJ databases">
        <title>Draft genome of the parasitic nematode Teladorsagia circumcincta isolate WARC Sus (inbred).</title>
        <authorList>
            <person name="Mitreva M."/>
        </authorList>
    </citation>
    <scope>NUCLEOTIDE SEQUENCE [LARGE SCALE GENOMIC DNA]</scope>
    <source>
        <strain evidence="7 8">S</strain>
    </source>
</reference>
<dbReference type="InterPro" id="IPR006214">
    <property type="entry name" value="Bax_inhibitor_1-related"/>
</dbReference>
<evidence type="ECO:0000313" key="7">
    <source>
        <dbReference type="EMBL" id="PIO65758.1"/>
    </source>
</evidence>
<dbReference type="Pfam" id="PF01027">
    <property type="entry name" value="Bax1-I"/>
    <property type="match status" value="1"/>
</dbReference>
<feature type="transmembrane region" description="Helical" evidence="5">
    <location>
        <begin position="118"/>
        <end position="137"/>
    </location>
</feature>
<dbReference type="EMBL" id="KZ348759">
    <property type="protein sequence ID" value="PIO65758.1"/>
    <property type="molecule type" value="Genomic_DNA"/>
</dbReference>
<evidence type="ECO:0000256" key="5">
    <source>
        <dbReference type="RuleBase" id="RU004379"/>
    </source>
</evidence>
<feature type="transmembrane region" description="Helical" evidence="5">
    <location>
        <begin position="91"/>
        <end position="112"/>
    </location>
</feature>
<comment type="subcellular location">
    <subcellularLocation>
        <location evidence="1">Membrane</location>
        <topology evidence="1">Multi-pass membrane protein</topology>
    </subcellularLocation>
</comment>
<dbReference type="Proteomes" id="UP000230423">
    <property type="component" value="Unassembled WGS sequence"/>
</dbReference>
<gene>
    <name evidence="7" type="ORF">TELCIR_12558</name>
</gene>